<dbReference type="PANTHER" id="PTHR31321:SF57">
    <property type="entry name" value="PECTINESTERASE 53-RELATED"/>
    <property type="match status" value="1"/>
</dbReference>
<dbReference type="Pfam" id="PF01095">
    <property type="entry name" value="Pectinesterase"/>
    <property type="match status" value="1"/>
</dbReference>
<dbReference type="SUPFAM" id="SSF51126">
    <property type="entry name" value="Pectin lyase-like"/>
    <property type="match status" value="1"/>
</dbReference>
<evidence type="ECO:0000256" key="8">
    <source>
        <dbReference type="ARBA" id="ARBA00022801"/>
    </source>
</evidence>
<evidence type="ECO:0000259" key="14">
    <source>
        <dbReference type="Pfam" id="PF01095"/>
    </source>
</evidence>
<evidence type="ECO:0000313" key="16">
    <source>
        <dbReference type="Proteomes" id="UP000326289"/>
    </source>
</evidence>
<feature type="chain" id="PRO_5031606028" description="Pectinesterase" evidence="13">
    <location>
        <begin position="27"/>
        <end position="329"/>
    </location>
</feature>
<dbReference type="AlphaFoldDB" id="A0A5N6JCS6"/>
<comment type="pathway">
    <text evidence="3 13">Glycan metabolism; pectin degradation; 2-dehydro-3-deoxy-D-gluconate from pectin: step 1/5.</text>
</comment>
<dbReference type="InterPro" id="IPR011050">
    <property type="entry name" value="Pectin_lyase_fold/virulence"/>
</dbReference>
<dbReference type="InterPro" id="IPR033131">
    <property type="entry name" value="Pectinesterase_Asp_AS"/>
</dbReference>
<evidence type="ECO:0000313" key="15">
    <source>
        <dbReference type="EMBL" id="KAB8276109.1"/>
    </source>
</evidence>
<dbReference type="EMBL" id="ML732778">
    <property type="protein sequence ID" value="KAB8276109.1"/>
    <property type="molecule type" value="Genomic_DNA"/>
</dbReference>
<comment type="function">
    <text evidence="1 13">Involved in maceration and soft-rotting of plant tissue.</text>
</comment>
<feature type="active site" evidence="12">
    <location>
        <position position="192"/>
    </location>
</feature>
<protein>
    <recommendedName>
        <fullName evidence="5 13">Pectinesterase</fullName>
        <ecNumber evidence="5 13">3.1.1.11</ecNumber>
    </recommendedName>
</protein>
<dbReference type="GO" id="GO:0042545">
    <property type="term" value="P:cell wall modification"/>
    <property type="evidence" value="ECO:0007669"/>
    <property type="project" value="UniProtKB-UniRule"/>
</dbReference>
<dbReference type="Gene3D" id="2.160.20.10">
    <property type="entry name" value="Single-stranded right-handed beta-helix, Pectin lyase-like"/>
    <property type="match status" value="1"/>
</dbReference>
<evidence type="ECO:0000256" key="12">
    <source>
        <dbReference type="PROSITE-ProRule" id="PRU10040"/>
    </source>
</evidence>
<evidence type="ECO:0000256" key="13">
    <source>
        <dbReference type="RuleBase" id="RU000589"/>
    </source>
</evidence>
<organism evidence="15 16">
    <name type="scientific">Aspergillus minisclerotigenes</name>
    <dbReference type="NCBI Taxonomy" id="656917"/>
    <lineage>
        <taxon>Eukaryota</taxon>
        <taxon>Fungi</taxon>
        <taxon>Dikarya</taxon>
        <taxon>Ascomycota</taxon>
        <taxon>Pezizomycotina</taxon>
        <taxon>Eurotiomycetes</taxon>
        <taxon>Eurotiomycetidae</taxon>
        <taxon>Eurotiales</taxon>
        <taxon>Aspergillaceae</taxon>
        <taxon>Aspergillus</taxon>
        <taxon>Aspergillus subgen. Circumdati</taxon>
    </lineage>
</organism>
<evidence type="ECO:0000256" key="2">
    <source>
        <dbReference type="ARBA" id="ARBA00004613"/>
    </source>
</evidence>
<feature type="signal peptide" evidence="13">
    <location>
        <begin position="1"/>
        <end position="26"/>
    </location>
</feature>
<dbReference type="Proteomes" id="UP000326289">
    <property type="component" value="Unassembled WGS sequence"/>
</dbReference>
<accession>A0A5N6JCS6</accession>
<gene>
    <name evidence="15" type="ORF">BDV30DRAFT_235948</name>
</gene>
<evidence type="ECO:0000256" key="5">
    <source>
        <dbReference type="ARBA" id="ARBA00013229"/>
    </source>
</evidence>
<keyword evidence="6 13" id="KW-0964">Secreted</keyword>
<dbReference type="PROSITE" id="PS00503">
    <property type="entry name" value="PECTINESTERASE_2"/>
    <property type="match status" value="1"/>
</dbReference>
<dbReference type="FunFam" id="2.160.20.10:FF:000014">
    <property type="entry name" value="Pectinesterase"/>
    <property type="match status" value="1"/>
</dbReference>
<comment type="similarity">
    <text evidence="4">Belongs to the pectinesterase family.</text>
</comment>
<dbReference type="GO" id="GO:0030599">
    <property type="term" value="F:pectinesterase activity"/>
    <property type="evidence" value="ECO:0007669"/>
    <property type="project" value="UniProtKB-UniRule"/>
</dbReference>
<dbReference type="InterPro" id="IPR012334">
    <property type="entry name" value="Pectin_lyas_fold"/>
</dbReference>
<keyword evidence="9 13" id="KW-0063">Aspartyl esterase</keyword>
<evidence type="ECO:0000256" key="10">
    <source>
        <dbReference type="ARBA" id="ARBA00023316"/>
    </source>
</evidence>
<name>A0A5N6JCS6_9EURO</name>
<dbReference type="InterPro" id="IPR000070">
    <property type="entry name" value="Pectinesterase_cat"/>
</dbReference>
<feature type="domain" description="Pectinesterase catalytic" evidence="14">
    <location>
        <begin position="40"/>
        <end position="306"/>
    </location>
</feature>
<evidence type="ECO:0000256" key="7">
    <source>
        <dbReference type="ARBA" id="ARBA00022729"/>
    </source>
</evidence>
<evidence type="ECO:0000256" key="11">
    <source>
        <dbReference type="ARBA" id="ARBA00047928"/>
    </source>
</evidence>
<sequence>MATLKNLSLFIVTLLTCLPWLGDCVATGPRTSPPANCLVVRQSGTQVSEYTNISSAVAALNSATTGQCIFIYGGNYTEQVSIKGISSPLTIYGYTTDVSDFKHNTVTISHYLGSYDAGSLDASSTVWVSNDNVSFYNVNIENTYTDGQAVAYTGIGLHQAFYGCGFKSYQDTLYAKSGMQYYSNCYIEGAVDYIFGDAAAWFGECTIASSGGGYITASSRTYDTDQAWYVIDHSVITAAAGASVDGKVFLGRPWRPLARVIYQYSTLTGVVHPEGWAPMAEGATPIFMEYENTGAGANTSARLYETPASVAMTKSQLWGGDAGWYDKAY</sequence>
<comment type="catalytic activity">
    <reaction evidence="11 13">
        <text>[(1-&gt;4)-alpha-D-galacturonosyl methyl ester](n) + n H2O = [(1-&gt;4)-alpha-D-galacturonosyl](n) + n methanol + n H(+)</text>
        <dbReference type="Rhea" id="RHEA:22380"/>
        <dbReference type="Rhea" id="RHEA-COMP:14570"/>
        <dbReference type="Rhea" id="RHEA-COMP:14573"/>
        <dbReference type="ChEBI" id="CHEBI:15377"/>
        <dbReference type="ChEBI" id="CHEBI:15378"/>
        <dbReference type="ChEBI" id="CHEBI:17790"/>
        <dbReference type="ChEBI" id="CHEBI:140522"/>
        <dbReference type="ChEBI" id="CHEBI:140523"/>
        <dbReference type="EC" id="3.1.1.11"/>
    </reaction>
</comment>
<dbReference type="EC" id="3.1.1.11" evidence="5 13"/>
<dbReference type="GO" id="GO:0005576">
    <property type="term" value="C:extracellular region"/>
    <property type="evidence" value="ECO:0007669"/>
    <property type="project" value="UniProtKB-SubCell"/>
</dbReference>
<keyword evidence="10 13" id="KW-0961">Cell wall biogenesis/degradation</keyword>
<dbReference type="UniPathway" id="UPA00545">
    <property type="reaction ID" value="UER00823"/>
</dbReference>
<dbReference type="PANTHER" id="PTHR31321">
    <property type="entry name" value="ACYL-COA THIOESTER HYDROLASE YBHC-RELATED"/>
    <property type="match status" value="1"/>
</dbReference>
<evidence type="ECO:0000256" key="1">
    <source>
        <dbReference type="ARBA" id="ARBA00003252"/>
    </source>
</evidence>
<comment type="subcellular location">
    <subcellularLocation>
        <location evidence="2 13">Secreted</location>
    </subcellularLocation>
</comment>
<proteinExistence type="inferred from homology"/>
<evidence type="ECO:0000256" key="6">
    <source>
        <dbReference type="ARBA" id="ARBA00022525"/>
    </source>
</evidence>
<keyword evidence="7 13" id="KW-0732">Signal</keyword>
<keyword evidence="8 13" id="KW-0378">Hydrolase</keyword>
<dbReference type="GO" id="GO:0045490">
    <property type="term" value="P:pectin catabolic process"/>
    <property type="evidence" value="ECO:0007669"/>
    <property type="project" value="UniProtKB-UniRule"/>
</dbReference>
<evidence type="ECO:0000256" key="9">
    <source>
        <dbReference type="ARBA" id="ARBA00023085"/>
    </source>
</evidence>
<evidence type="ECO:0000256" key="4">
    <source>
        <dbReference type="ARBA" id="ARBA00008891"/>
    </source>
</evidence>
<reference evidence="15 16" key="1">
    <citation type="submission" date="2019-04" db="EMBL/GenBank/DDBJ databases">
        <title>Fungal friends and foes A comparative genomics study of 23 Aspergillus species from section Flavi.</title>
        <authorList>
            <consortium name="DOE Joint Genome Institute"/>
            <person name="Kjaerbolling I."/>
            <person name="Vesth T.C."/>
            <person name="Frisvad J.C."/>
            <person name="Nybo J.L."/>
            <person name="Theobald S."/>
            <person name="Kildgaard S."/>
            <person name="Petersen T.I."/>
            <person name="Kuo A."/>
            <person name="Sato A."/>
            <person name="Lyhne E.K."/>
            <person name="Kogle M.E."/>
            <person name="Wiebenga A."/>
            <person name="Kun R.S."/>
            <person name="Lubbers R.J."/>
            <person name="Makela M.R."/>
            <person name="Barry K."/>
            <person name="Chovatia M."/>
            <person name="Clum A."/>
            <person name="Daum C."/>
            <person name="Haridas S."/>
            <person name="He G."/>
            <person name="LaButti K."/>
            <person name="Lipzen A."/>
            <person name="Mondo S."/>
            <person name="Pangilinan J."/>
            <person name="Riley R."/>
            <person name="Salamov A."/>
            <person name="Simmons B.A."/>
            <person name="Magnuson J.K."/>
            <person name="Henrissat B."/>
            <person name="Mortensen U.H."/>
            <person name="Larsen T.O."/>
            <person name="De vries R.P."/>
            <person name="Grigoriev I.V."/>
            <person name="Machida M."/>
            <person name="Baker S.E."/>
            <person name="Andersen M.R."/>
        </authorList>
    </citation>
    <scope>NUCLEOTIDE SEQUENCE [LARGE SCALE GENOMIC DNA]</scope>
    <source>
        <strain evidence="15 16">CBS 117635</strain>
    </source>
</reference>
<evidence type="ECO:0000256" key="3">
    <source>
        <dbReference type="ARBA" id="ARBA00005184"/>
    </source>
</evidence>
<keyword evidence="16" id="KW-1185">Reference proteome</keyword>